<feature type="domain" description="VOC" evidence="1">
    <location>
        <begin position="1"/>
        <end position="124"/>
    </location>
</feature>
<dbReference type="RefSeq" id="WP_346785128.1">
    <property type="nucleotide sequence ID" value="NZ_JBDLBR010000003.1"/>
</dbReference>
<accession>A0ABV0CYI1</accession>
<dbReference type="InterPro" id="IPR029068">
    <property type="entry name" value="Glyas_Bleomycin-R_OHBP_Dase"/>
</dbReference>
<dbReference type="EMBL" id="JBDLBR010000003">
    <property type="protein sequence ID" value="MEN7537686.1"/>
    <property type="molecule type" value="Genomic_DNA"/>
</dbReference>
<dbReference type="SUPFAM" id="SSF54593">
    <property type="entry name" value="Glyoxalase/Bleomycin resistance protein/Dihydroxybiphenyl dioxygenase"/>
    <property type="match status" value="1"/>
</dbReference>
<dbReference type="PROSITE" id="PS51819">
    <property type="entry name" value="VOC"/>
    <property type="match status" value="1"/>
</dbReference>
<dbReference type="InterPro" id="IPR037523">
    <property type="entry name" value="VOC_core"/>
</dbReference>
<sequence length="126" mass="13576">MYSHMMVGSNDLEKSKTFYDAVFTAIGGEPGSYDPKGRLMYVHKGSAFLVTKPINGEPATPSNGSTIGFAMDNPEQADAWHAAGAAAGGTEIEDAPGMRDMHGTKLYLAYLRDPDGHKLCALYRMD</sequence>
<dbReference type="Pfam" id="PF00903">
    <property type="entry name" value="Glyoxalase"/>
    <property type="match status" value="1"/>
</dbReference>
<keyword evidence="3" id="KW-1185">Reference proteome</keyword>
<dbReference type="CDD" id="cd07262">
    <property type="entry name" value="VOC_like"/>
    <property type="match status" value="1"/>
</dbReference>
<proteinExistence type="predicted"/>
<dbReference type="InterPro" id="IPR004360">
    <property type="entry name" value="Glyas_Fos-R_dOase_dom"/>
</dbReference>
<dbReference type="Gene3D" id="3.10.180.10">
    <property type="entry name" value="2,3-Dihydroxybiphenyl 1,2-Dioxygenase, domain 1"/>
    <property type="match status" value="1"/>
</dbReference>
<organism evidence="2 3">
    <name type="scientific">Aurantiacibacter flavus</name>
    <dbReference type="NCBI Taxonomy" id="3145232"/>
    <lineage>
        <taxon>Bacteria</taxon>
        <taxon>Pseudomonadati</taxon>
        <taxon>Pseudomonadota</taxon>
        <taxon>Alphaproteobacteria</taxon>
        <taxon>Sphingomonadales</taxon>
        <taxon>Erythrobacteraceae</taxon>
        <taxon>Aurantiacibacter</taxon>
    </lineage>
</organism>
<reference evidence="2 3" key="1">
    <citation type="submission" date="2024-05" db="EMBL/GenBank/DDBJ databases">
        <authorList>
            <person name="Park S."/>
        </authorList>
    </citation>
    <scope>NUCLEOTIDE SEQUENCE [LARGE SCALE GENOMIC DNA]</scope>
    <source>
        <strain evidence="2 3">DGU5</strain>
    </source>
</reference>
<gene>
    <name evidence="2" type="ORF">ABDJ38_10925</name>
</gene>
<evidence type="ECO:0000313" key="3">
    <source>
        <dbReference type="Proteomes" id="UP001484535"/>
    </source>
</evidence>
<dbReference type="PANTHER" id="PTHR35006">
    <property type="entry name" value="GLYOXALASE FAMILY PROTEIN (AFU_ORTHOLOGUE AFUA_5G14830)"/>
    <property type="match status" value="1"/>
</dbReference>
<dbReference type="Proteomes" id="UP001484535">
    <property type="component" value="Unassembled WGS sequence"/>
</dbReference>
<name>A0ABV0CYI1_9SPHN</name>
<evidence type="ECO:0000259" key="1">
    <source>
        <dbReference type="PROSITE" id="PS51819"/>
    </source>
</evidence>
<dbReference type="PANTHER" id="PTHR35006:SF1">
    <property type="entry name" value="BLL2941 PROTEIN"/>
    <property type="match status" value="1"/>
</dbReference>
<evidence type="ECO:0000313" key="2">
    <source>
        <dbReference type="EMBL" id="MEN7537686.1"/>
    </source>
</evidence>
<comment type="caution">
    <text evidence="2">The sequence shown here is derived from an EMBL/GenBank/DDBJ whole genome shotgun (WGS) entry which is preliminary data.</text>
</comment>
<protein>
    <submittedName>
        <fullName evidence="2">VOC family protein</fullName>
    </submittedName>
</protein>